<keyword evidence="2" id="KW-1185">Reference proteome</keyword>
<organism evidence="1 2">
    <name type="scientific">Tanacetum coccineum</name>
    <dbReference type="NCBI Taxonomy" id="301880"/>
    <lineage>
        <taxon>Eukaryota</taxon>
        <taxon>Viridiplantae</taxon>
        <taxon>Streptophyta</taxon>
        <taxon>Embryophyta</taxon>
        <taxon>Tracheophyta</taxon>
        <taxon>Spermatophyta</taxon>
        <taxon>Magnoliopsida</taxon>
        <taxon>eudicotyledons</taxon>
        <taxon>Gunneridae</taxon>
        <taxon>Pentapetalae</taxon>
        <taxon>asterids</taxon>
        <taxon>campanulids</taxon>
        <taxon>Asterales</taxon>
        <taxon>Asteraceae</taxon>
        <taxon>Asteroideae</taxon>
        <taxon>Anthemideae</taxon>
        <taxon>Anthemidinae</taxon>
        <taxon>Tanacetum</taxon>
    </lineage>
</organism>
<sequence length="200" mass="22019">MPVHCVIFSSMYREERSLLDLEGESEKGGNWGRDAKSLWAVKSSKVLEGNGIQEDAEKYSGSLMLKNVEYVDPKGFPSLKGWGTPKRIQNSLHFFVQGNPEILLHDHCSGDSGCSSHMTGNKAYLSDYEYYNGGFVAFGSDPKGDESLLLNPISLAELKLKRTAVVTMITTADANDQKHKLNVQVTKVVSTALDTLTRSV</sequence>
<protein>
    <submittedName>
        <fullName evidence="1">Uncharacterized protein</fullName>
    </submittedName>
</protein>
<dbReference type="EMBL" id="BQNB010009251">
    <property type="protein sequence ID" value="GJS60900.1"/>
    <property type="molecule type" value="Genomic_DNA"/>
</dbReference>
<evidence type="ECO:0000313" key="1">
    <source>
        <dbReference type="EMBL" id="GJS60900.1"/>
    </source>
</evidence>
<reference evidence="1" key="2">
    <citation type="submission" date="2022-01" db="EMBL/GenBank/DDBJ databases">
        <authorList>
            <person name="Yamashiro T."/>
            <person name="Shiraishi A."/>
            <person name="Satake H."/>
            <person name="Nakayama K."/>
        </authorList>
    </citation>
    <scope>NUCLEOTIDE SEQUENCE</scope>
</reference>
<dbReference type="Proteomes" id="UP001151760">
    <property type="component" value="Unassembled WGS sequence"/>
</dbReference>
<gene>
    <name evidence="1" type="ORF">Tco_0655684</name>
</gene>
<proteinExistence type="predicted"/>
<evidence type="ECO:0000313" key="2">
    <source>
        <dbReference type="Proteomes" id="UP001151760"/>
    </source>
</evidence>
<comment type="caution">
    <text evidence="1">The sequence shown here is derived from an EMBL/GenBank/DDBJ whole genome shotgun (WGS) entry which is preliminary data.</text>
</comment>
<accession>A0ABQ4X6N1</accession>
<reference evidence="1" key="1">
    <citation type="journal article" date="2022" name="Int. J. Mol. Sci.">
        <title>Draft Genome of Tanacetum Coccineum: Genomic Comparison of Closely Related Tanacetum-Family Plants.</title>
        <authorList>
            <person name="Yamashiro T."/>
            <person name="Shiraishi A."/>
            <person name="Nakayama K."/>
            <person name="Satake H."/>
        </authorList>
    </citation>
    <scope>NUCLEOTIDE SEQUENCE</scope>
</reference>
<name>A0ABQ4X6N1_9ASTR</name>